<dbReference type="NCBIfam" id="TIGR01733">
    <property type="entry name" value="AA-adenyl-dom"/>
    <property type="match status" value="1"/>
</dbReference>
<comment type="similarity">
    <text evidence="4">Belongs to the NRP synthetase family.</text>
</comment>
<dbReference type="PANTHER" id="PTHR45527:SF16">
    <property type="entry name" value="NONRIBOSOMAL PEPTIDE SYNTHASE ATNA-RELATED"/>
    <property type="match status" value="1"/>
</dbReference>
<dbReference type="InterPro" id="IPR006162">
    <property type="entry name" value="Ppantetheine_attach_site"/>
</dbReference>
<sequence>MAPPAVSALPVPQIGVPPEVREFETPLDTVSVECSGLGSKVLARWLIDEGKSFFSLLQAAWALTLRSYTGSEDVWFTCLGPERSYYCAVSPTQPVRSLWDLQDVESIGLNRTTFWGAASVIASHEEHCGMVHEVGMFDLSVCLSPRSETHFPSVVIYYKSSVVLPTLAEMVAATVAKAIEEIVLNTDSYIGDLEICSDCDINRLARWNILSTEEDPVPQPINRVISQTSILHPKSIAVSAWDGDLTYQELDRLATGLAIWIQHLGIVGPEVFVPLVFEKSKWAVVAQLAVLKAGGAYFFINPSHPLQYSQSLSSPLNPLVALCSSENSHIAKGLACQAIVIGDGVRELLESIPLDDQPGSPTVSVSTSNAMYVTFTSGTTGKPKGITTEHSAFYCMAVANAKALKIDTRTKMLQFASYSFDVSNRDTLVTLMFGGCICIPSEDDRLNNLSGFMNQHHVTLASLTPSMASTLSPSLCPTLRGLVLGGEPMTESHVSKWAKHVKLFNAYGVSESTGIAALASDVKPGFSPSNIGYGCGSKLWVVAVDQPDKLAPIGALGELVIEGPSVSRGYLGDKGRTVEYFTSQPAWKKRIHEQYGHHHSGMPTFRTGDLVRYNLDGSLQLAGRRDHQVKVNGQRLELSAVEHHISACSQVSKAGFSHVAVVAVKGGNNGSTKLVAFLGLDTSRETFTPSQLLPEQLEDNDGLTPGLQEYLNNDLPAYMIPSNFVLLQNMPLTTSNKLDRLLLQDTATQALSVRQDCSINQDLGAGERPSTTNEKVLACTWGRVLGINESTISRNDCFFRRGGDSIAAISLAATLRQEGFSISVSDIFKTSVLSDMGSIMVEGNASSPLEIPAPFSLLVNSEKTSRSIARASGFSVDEIEDVYPCTHMQQGLLALTAQHPQAYIGSYIWHLVPGLDVSKVIYALKEVWYHNPILRTRVVQATEGLYQVVVRTEMPLELVSSVTGFSAMIDIHQGPLARLYLSDESLRLDIHHSLFDEWSLALTLSQVERAYGGGALDMKPFNPFVRHLLHQDTAKSESFWRQLFSGFEVDHFPATSSKPANTAKTVVLQHDALLDEGVPTKYTFSTIVRLAWAIVLWRQTGSEDVVFGATVSGRNTNLDGIDQISGPTLATLPVRIGLQTETSVDESLARIQGEFIDMIPYEQTGLSRIRQFGEQAAEACNFQNLLVVQPQEQKNDSSLFQSSSYDNAKAFASYPLVLTCRPEKGRANLTVAFDSDLISREIGESLLRQLSHIMRQITTSGSIAIKDISTVPPQDMQKLRGWNGVLPTSISTCIHDRIRELSTIQPDALAVHSKDLDLVYQQLEDYSNHFALHLMSQGVKPGDFVPFLAERSPWAPVVMLAILKTGAAFVLLDLLHPIKRMQTMCSMVDARILITFEQTRPVGENLSLPLSIFDPRGYIEGQNTGCEYSLPTVSLDLDSPACVVFSSGSTGIPKGIVLPHGAIATSATVMREHGNLTSNSRVFHFASFAFDISIGEILFTLAAGACLCVPREEERRGNPAKAAGDLEATWALLTPSVINLFDPSDVPTMETLGSCGEPLSSQIVDIWAHRLKLFAMYAPAECTVISHIGRLLPDSLPSDIGRSFRAVSWVVDPTDHDRLVPIGTVGELIVEGPIVSTGYLKDRKRTDQVFISNPSWLSEFRSSCGRMYKTGDLVRQTSDGRLQFLGRKDDQVKLHGQRLEVGEVEHCLTSVCMDIKASAVECVKIPSQNNRSALVAFLAPQRRQDWEQVSSDKASDAGGVELIISPNQQFYSAIEMLNNSLREHLPAFMVPTYFVPLVHIPLSLSGKANRRLLRDNFASSISKILDQYQLRTSTTSMEYSPRTAHDREVQEVVTKALNLRTESVPMNSNFFSLGGDSISAMAASTLAKRRGINLTVATIFSHQVLSKIALACAPMTEEVTNTLDHDLGSKKELGTDSTSGRIPLNKLPSHIPQEVVGNVIEASPATEFQVMTLYNFYSRYLWISLPEGVNLERLEAACNALVQKHSILRTVFCTSGDNSIIQLTMREMPIRLLRYSEIETLEKHCANDSLAMDVPVDGKPGLQFQLLKLRDSRFFLALRMPHALFDGMSLSTICEDLSSAYTGQEMAPCAQFSDHTRHIWEKRTPKTYQVWRDVLDNTPVTVMRRELLPSSATDTLVGDGEKPQGVAATLKTGPISPPPTSTMATLVKLAWAITLSRLFASDGSEGRLSDVVFGQVVHGRGLGILHEDRIVGPCLNIIPVRVHFPPSPNKESLLSQVQQQHIQTMPVQNLGLGEITRNCTSWESGTKFGSFVRFQNFTNNDDPTCEFDGHTCETGLYSLPNRPSNTANVLVVPKGSGLAITMTLSSQVLEQKAADYVVRYFGDVIESLSGQENVCRYLMFRVAILQNFLLEETGGKPMIDRIIQLVRQSKPDAEIIVYAPIQGDGLPDIESQDLIILTGGPFNLLENDRPKWVSETLGYIKTVTANRSSPKILGICWGQQAIALALGGVLGKSPRGHCAGVEKITISPQGTTLFNTKSLNIHKNHEIVVTDIGPHLSPLAPNHEILVSTTGQVLTFQGHPEMDFSLSKMFLALESPARLGKALDHGLRPIDSPHDGELIFERVMRWASGDINL</sequence>
<dbReference type="CDD" id="cd19542">
    <property type="entry name" value="CT_NRPS-like"/>
    <property type="match status" value="1"/>
</dbReference>
<keyword evidence="2" id="KW-0597">Phosphoprotein</keyword>
<comment type="caution">
    <text evidence="6">The sequence shown here is derived from an EMBL/GenBank/DDBJ whole genome shotgun (WGS) entry which is preliminary data.</text>
</comment>
<dbReference type="InterPro" id="IPR001242">
    <property type="entry name" value="Condensation_dom"/>
</dbReference>
<evidence type="ECO:0000256" key="3">
    <source>
        <dbReference type="ARBA" id="ARBA00022598"/>
    </source>
</evidence>
<accession>A0A8J2IHL9</accession>
<gene>
    <name evidence="6" type="ORF">FEQUK3_LOCUS2213</name>
</gene>
<reference evidence="6" key="1">
    <citation type="submission" date="2021-05" db="EMBL/GenBank/DDBJ databases">
        <authorList>
            <person name="Khan N."/>
        </authorList>
    </citation>
    <scope>NUCLEOTIDE SEQUENCE</scope>
</reference>
<dbReference type="InterPro" id="IPR020845">
    <property type="entry name" value="AMP-binding_CS"/>
</dbReference>
<dbReference type="PROSITE" id="PS00012">
    <property type="entry name" value="PHOSPHOPANTETHEINE"/>
    <property type="match status" value="1"/>
</dbReference>
<dbReference type="PROSITE" id="PS00455">
    <property type="entry name" value="AMP_BINDING"/>
    <property type="match status" value="2"/>
</dbReference>
<evidence type="ECO:0000259" key="5">
    <source>
        <dbReference type="PROSITE" id="PS50075"/>
    </source>
</evidence>
<dbReference type="GO" id="GO:0044550">
    <property type="term" value="P:secondary metabolite biosynthetic process"/>
    <property type="evidence" value="ECO:0007669"/>
    <property type="project" value="TreeGrafter"/>
</dbReference>
<dbReference type="InterPro" id="IPR009081">
    <property type="entry name" value="PP-bd_ACP"/>
</dbReference>
<name>A0A8J2IHL9_FUSEQ</name>
<dbReference type="GO" id="GO:0005737">
    <property type="term" value="C:cytoplasm"/>
    <property type="evidence" value="ECO:0007669"/>
    <property type="project" value="TreeGrafter"/>
</dbReference>
<organism evidence="6 7">
    <name type="scientific">Fusarium equiseti</name>
    <name type="common">Fusarium scirpi</name>
    <dbReference type="NCBI Taxonomy" id="61235"/>
    <lineage>
        <taxon>Eukaryota</taxon>
        <taxon>Fungi</taxon>
        <taxon>Dikarya</taxon>
        <taxon>Ascomycota</taxon>
        <taxon>Pezizomycotina</taxon>
        <taxon>Sordariomycetes</taxon>
        <taxon>Hypocreomycetidae</taxon>
        <taxon>Hypocreales</taxon>
        <taxon>Nectriaceae</taxon>
        <taxon>Fusarium</taxon>
        <taxon>Fusarium incarnatum-equiseti species complex</taxon>
    </lineage>
</organism>
<dbReference type="GO" id="GO:0043041">
    <property type="term" value="P:amino acid activation for nonribosomal peptide biosynthetic process"/>
    <property type="evidence" value="ECO:0007669"/>
    <property type="project" value="TreeGrafter"/>
</dbReference>
<keyword evidence="1" id="KW-0596">Phosphopantetheine</keyword>
<dbReference type="FunFam" id="3.30.300.30:FF:000015">
    <property type="entry name" value="Nonribosomal peptide synthase SidD"/>
    <property type="match status" value="2"/>
</dbReference>
<dbReference type="GO" id="GO:0016874">
    <property type="term" value="F:ligase activity"/>
    <property type="evidence" value="ECO:0007669"/>
    <property type="project" value="UniProtKB-KW"/>
</dbReference>
<evidence type="ECO:0000313" key="6">
    <source>
        <dbReference type="EMBL" id="CAG7556527.1"/>
    </source>
</evidence>
<dbReference type="Proteomes" id="UP000693738">
    <property type="component" value="Unassembled WGS sequence"/>
</dbReference>
<dbReference type="PROSITE" id="PS50075">
    <property type="entry name" value="CARRIER"/>
    <property type="match status" value="2"/>
</dbReference>
<evidence type="ECO:0000256" key="4">
    <source>
        <dbReference type="ARBA" id="ARBA00029454"/>
    </source>
</evidence>
<dbReference type="EMBL" id="CAJSTJ010000099">
    <property type="protein sequence ID" value="CAG7556527.1"/>
    <property type="molecule type" value="Genomic_DNA"/>
</dbReference>
<dbReference type="InterPro" id="IPR010071">
    <property type="entry name" value="AA_adenyl_dom"/>
</dbReference>
<dbReference type="Pfam" id="PF00117">
    <property type="entry name" value="GATase"/>
    <property type="match status" value="1"/>
</dbReference>
<dbReference type="CDD" id="cd05918">
    <property type="entry name" value="A_NRPS_SidN3_like"/>
    <property type="match status" value="2"/>
</dbReference>
<proteinExistence type="inferred from homology"/>
<feature type="domain" description="Carrier" evidence="5">
    <location>
        <begin position="1840"/>
        <end position="1916"/>
    </location>
</feature>
<dbReference type="CDD" id="cd19545">
    <property type="entry name" value="FUM14_C_NRPS-like"/>
    <property type="match status" value="1"/>
</dbReference>
<evidence type="ECO:0000256" key="1">
    <source>
        <dbReference type="ARBA" id="ARBA00022450"/>
    </source>
</evidence>
<dbReference type="GO" id="GO:0031177">
    <property type="term" value="F:phosphopantetheine binding"/>
    <property type="evidence" value="ECO:0007669"/>
    <property type="project" value="TreeGrafter"/>
</dbReference>
<dbReference type="InterPro" id="IPR017926">
    <property type="entry name" value="GATASE"/>
</dbReference>
<feature type="domain" description="Carrier" evidence="5">
    <location>
        <begin position="768"/>
        <end position="844"/>
    </location>
</feature>
<dbReference type="InterPro" id="IPR000873">
    <property type="entry name" value="AMP-dep_synth/lig_dom"/>
</dbReference>
<dbReference type="PANTHER" id="PTHR45527">
    <property type="entry name" value="NONRIBOSOMAL PEPTIDE SYNTHETASE"/>
    <property type="match status" value="1"/>
</dbReference>
<dbReference type="Pfam" id="PF00668">
    <property type="entry name" value="Condensation"/>
    <property type="match status" value="2"/>
</dbReference>
<dbReference type="PROSITE" id="PS51273">
    <property type="entry name" value="GATASE_TYPE_1"/>
    <property type="match status" value="1"/>
</dbReference>
<evidence type="ECO:0000256" key="2">
    <source>
        <dbReference type="ARBA" id="ARBA00022553"/>
    </source>
</evidence>
<evidence type="ECO:0000313" key="7">
    <source>
        <dbReference type="Proteomes" id="UP000693738"/>
    </source>
</evidence>
<dbReference type="Pfam" id="PF00501">
    <property type="entry name" value="AMP-binding"/>
    <property type="match status" value="2"/>
</dbReference>
<protein>
    <recommendedName>
        <fullName evidence="5">Carrier domain-containing protein</fullName>
    </recommendedName>
</protein>
<dbReference type="Pfam" id="PF00550">
    <property type="entry name" value="PP-binding"/>
    <property type="match status" value="2"/>
</dbReference>
<dbReference type="FunFam" id="3.30.559.30:FF:000003">
    <property type="entry name" value="Nonribosomal peptide synthase SidD"/>
    <property type="match status" value="1"/>
</dbReference>
<keyword evidence="3" id="KW-0436">Ligase</keyword>